<keyword evidence="3" id="KW-1185">Reference proteome</keyword>
<dbReference type="EMBL" id="MTBP01000001">
    <property type="protein sequence ID" value="POM26042.1"/>
    <property type="molecule type" value="Genomic_DNA"/>
</dbReference>
<protein>
    <recommendedName>
        <fullName evidence="4">Tetratricopeptide repeat protein</fullName>
    </recommendedName>
</protein>
<dbReference type="Proteomes" id="UP000242367">
    <property type="component" value="Unassembled WGS sequence"/>
</dbReference>
<accession>A0A2P4ULX0</accession>
<organism evidence="2 3">
    <name type="scientific">Actinomadura rubteroloni</name>
    <dbReference type="NCBI Taxonomy" id="1926885"/>
    <lineage>
        <taxon>Bacteria</taxon>
        <taxon>Bacillati</taxon>
        <taxon>Actinomycetota</taxon>
        <taxon>Actinomycetes</taxon>
        <taxon>Streptosporangiales</taxon>
        <taxon>Thermomonosporaceae</taxon>
        <taxon>Actinomadura</taxon>
    </lineage>
</organism>
<gene>
    <name evidence="2" type="ORF">BTM25_04260</name>
</gene>
<evidence type="ECO:0000313" key="2">
    <source>
        <dbReference type="EMBL" id="POM26042.1"/>
    </source>
</evidence>
<proteinExistence type="predicted"/>
<dbReference type="Gene3D" id="1.25.40.10">
    <property type="entry name" value="Tetratricopeptide repeat domain"/>
    <property type="match status" value="1"/>
</dbReference>
<dbReference type="RefSeq" id="WP_103561066.1">
    <property type="nucleotide sequence ID" value="NZ_MTBP01000001.1"/>
</dbReference>
<dbReference type="InterPro" id="IPR011990">
    <property type="entry name" value="TPR-like_helical_dom_sf"/>
</dbReference>
<evidence type="ECO:0000313" key="3">
    <source>
        <dbReference type="Proteomes" id="UP000242367"/>
    </source>
</evidence>
<sequence>MPDRANAPLAKLRESLQLALEADGPGGGPQVMDQLDAAVGYYSLHFSKYPPAELADEAHRTRALVALMLRQPQPDARRADLRRAAGWLSALVGNLAYVLGDYAAARIHLETAHRLGNAAGDRWLVGWSLGAKTMLANSLGSHDEALALSERALEYADTPLRYAQLLAWGRLRSLAAVGDRAEAAAVVGSAQDAMAADPEGDQPGRFGFDLTELRLHLAEAARDMGDHAECRDHAEASRAGLSPSRPAWAAATLVLARGEAARGRYGDAAALAAEVLDAVPAQSLRATSRERLRQLHGDLVTADSGVHAETLEERLRTMPPLLPGGASSDEPNGVT</sequence>
<dbReference type="AlphaFoldDB" id="A0A2P4ULX0"/>
<reference evidence="2 3" key="1">
    <citation type="journal article" date="2017" name="Chemistry">
        <title>Isolation, Biosynthesis and Chemical Modifications of Rubterolones A-F: Rare Tropolone Alkaloids from Actinomadura sp. 5-2.</title>
        <authorList>
            <person name="Guo H."/>
            <person name="Benndorf R."/>
            <person name="Leichnitz D."/>
            <person name="Klassen J.L."/>
            <person name="Vollmers J."/>
            <person name="Gorls H."/>
            <person name="Steinacker M."/>
            <person name="Weigel C."/>
            <person name="Dahse H.M."/>
            <person name="Kaster A.K."/>
            <person name="de Beer Z.W."/>
            <person name="Poulsen M."/>
            <person name="Beemelmanns C."/>
        </authorList>
    </citation>
    <scope>NUCLEOTIDE SEQUENCE [LARGE SCALE GENOMIC DNA]</scope>
    <source>
        <strain evidence="2 3">5-2</strain>
    </source>
</reference>
<evidence type="ECO:0008006" key="4">
    <source>
        <dbReference type="Google" id="ProtNLM"/>
    </source>
</evidence>
<evidence type="ECO:0000256" key="1">
    <source>
        <dbReference type="SAM" id="MobiDB-lite"/>
    </source>
</evidence>
<comment type="caution">
    <text evidence="2">The sequence shown here is derived from an EMBL/GenBank/DDBJ whole genome shotgun (WGS) entry which is preliminary data.</text>
</comment>
<feature type="region of interest" description="Disordered" evidence="1">
    <location>
        <begin position="315"/>
        <end position="335"/>
    </location>
</feature>
<name>A0A2P4ULX0_9ACTN</name>